<dbReference type="OrthoDB" id="5419821at2759"/>
<accession>I0YUV6</accession>
<keyword evidence="3" id="KW-1185">Reference proteome</keyword>
<reference evidence="2 3" key="1">
    <citation type="journal article" date="2012" name="Genome Biol.">
        <title>The genome of the polar eukaryotic microalga coccomyxa subellipsoidea reveals traits of cold adaptation.</title>
        <authorList>
            <person name="Blanc G."/>
            <person name="Agarkova I."/>
            <person name="Grimwood J."/>
            <person name="Kuo A."/>
            <person name="Brueggeman A."/>
            <person name="Dunigan D."/>
            <person name="Gurnon J."/>
            <person name="Ladunga I."/>
            <person name="Lindquist E."/>
            <person name="Lucas S."/>
            <person name="Pangilinan J."/>
            <person name="Proschold T."/>
            <person name="Salamov A."/>
            <person name="Schmutz J."/>
            <person name="Weeks D."/>
            <person name="Yamada T."/>
            <person name="Claverie J.M."/>
            <person name="Grigoriev I."/>
            <person name="Van Etten J."/>
            <person name="Lomsadze A."/>
            <person name="Borodovsky M."/>
        </authorList>
    </citation>
    <scope>NUCLEOTIDE SEQUENCE [LARGE SCALE GENOMIC DNA]</scope>
    <source>
        <strain evidence="2 3">C-169</strain>
    </source>
</reference>
<dbReference type="Pfam" id="PF03235">
    <property type="entry name" value="GmrSD_N"/>
    <property type="match status" value="1"/>
</dbReference>
<dbReference type="InterPro" id="IPR004919">
    <property type="entry name" value="GmrSD_N"/>
</dbReference>
<dbReference type="Proteomes" id="UP000007264">
    <property type="component" value="Unassembled WGS sequence"/>
</dbReference>
<sequence>MRKVRVWVHEQSDGRLDIVDGKQRITSLLSYLDGIFPRNQQRFSLEGLETLSQLNGQANEDLSEREQQSLQDYPLTLRILAQDSGPKAVFEIYKRINSGGENLNDQQARKAAFWSPYMRLLNELADNAILKKVRGSSERDDEQETDRELILRFFAMHGHMADYRMPLSNFLNDEADCGISLTSEQLQQRQQLFERAIGNVYAIWGDDSFQKDDSSSKLEPSLWDTLMCTFSRYELEQLKGKEEALREDLRKVLKHKDFKLRLSSANLLQRQDLYDKRVAAIVEKGARKK</sequence>
<proteinExistence type="predicted"/>
<dbReference type="STRING" id="574566.I0YUV6"/>
<dbReference type="EMBL" id="AGSI01000010">
    <property type="protein sequence ID" value="EIE22175.1"/>
    <property type="molecule type" value="Genomic_DNA"/>
</dbReference>
<comment type="caution">
    <text evidence="2">The sequence shown here is derived from an EMBL/GenBank/DDBJ whole genome shotgun (WGS) entry which is preliminary data.</text>
</comment>
<dbReference type="PANTHER" id="PTHR39639:SF1">
    <property type="entry name" value="DUF262 DOMAIN-CONTAINING PROTEIN"/>
    <property type="match status" value="1"/>
</dbReference>
<name>I0YUV6_COCSC</name>
<evidence type="ECO:0000313" key="2">
    <source>
        <dbReference type="EMBL" id="EIE22175.1"/>
    </source>
</evidence>
<dbReference type="GeneID" id="17040161"/>
<dbReference type="KEGG" id="csl:COCSUDRAFT_55870"/>
<feature type="domain" description="GmrSD restriction endonucleases N-terminal" evidence="1">
    <location>
        <begin position="9"/>
        <end position="113"/>
    </location>
</feature>
<protein>
    <recommendedName>
        <fullName evidence="1">GmrSD restriction endonucleases N-terminal domain-containing protein</fullName>
    </recommendedName>
</protein>
<dbReference type="eggNOG" id="ENOG502S593">
    <property type="taxonomic scope" value="Eukaryota"/>
</dbReference>
<dbReference type="PANTHER" id="PTHR39639">
    <property type="entry name" value="CHROMOSOME 16, WHOLE GENOME SHOTGUN SEQUENCE"/>
    <property type="match status" value="1"/>
</dbReference>
<gene>
    <name evidence="2" type="ORF">COCSUDRAFT_55870</name>
</gene>
<dbReference type="AlphaFoldDB" id="I0YUV6"/>
<organism evidence="2 3">
    <name type="scientific">Coccomyxa subellipsoidea (strain C-169)</name>
    <name type="common">Green microalga</name>
    <dbReference type="NCBI Taxonomy" id="574566"/>
    <lineage>
        <taxon>Eukaryota</taxon>
        <taxon>Viridiplantae</taxon>
        <taxon>Chlorophyta</taxon>
        <taxon>core chlorophytes</taxon>
        <taxon>Trebouxiophyceae</taxon>
        <taxon>Trebouxiophyceae incertae sedis</taxon>
        <taxon>Coccomyxaceae</taxon>
        <taxon>Coccomyxa</taxon>
        <taxon>Coccomyxa subellipsoidea</taxon>
    </lineage>
</organism>
<dbReference type="RefSeq" id="XP_005646719.1">
    <property type="nucleotide sequence ID" value="XM_005646662.1"/>
</dbReference>
<evidence type="ECO:0000259" key="1">
    <source>
        <dbReference type="Pfam" id="PF03235"/>
    </source>
</evidence>
<evidence type="ECO:0000313" key="3">
    <source>
        <dbReference type="Proteomes" id="UP000007264"/>
    </source>
</evidence>